<keyword evidence="2" id="KW-0413">Isomerase</keyword>
<comment type="caution">
    <text evidence="3">The sequence shown here is derived from an EMBL/GenBank/DDBJ whole genome shotgun (WGS) entry which is preliminary data.</text>
</comment>
<dbReference type="Proteomes" id="UP000188879">
    <property type="component" value="Unassembled WGS sequence"/>
</dbReference>
<sequence length="383" mass="39885">MTRLHRLPAVYMRGGTSRALFFHQHHLPAARAEWDPIFLAALGSPDPNGRQLDGMGGGISSLSKIAVIGPPTRADADLDYTFAQVQVDTPVVGYRGNCGNISSAVGPFAVEEGLIAPQGEEAVVRIHNTNTAKIIEARFPLRHGLPAVEGDFLLQGVAGRAAPIRLAFLSPGGAATGRLLPTGRALDRLEVPGLGAIEASLVDAANPVVFVAAAALGFTGTESPSALSDPAHIATFERIRVAAAVAMGLVATPEQAQTTLKNLPQVALLSAPRDAPAADGSTLAADDMDLLVRMISAGQPHKATPLTGAMCLAVAARIPGSLAEALARRRGPQDDLRVAHPSGILPVAARTRLEDGALIAEEAVVYRTARRLMEGRVLYPGPD</sequence>
<comment type="similarity">
    <text evidence="1">Belongs to the PrpF family.</text>
</comment>
<evidence type="ECO:0000256" key="2">
    <source>
        <dbReference type="ARBA" id="ARBA00023235"/>
    </source>
</evidence>
<dbReference type="AlphaFoldDB" id="A0A1V2H819"/>
<dbReference type="PANTHER" id="PTHR43709">
    <property type="entry name" value="ACONITATE ISOMERASE-RELATED"/>
    <property type="match status" value="1"/>
</dbReference>
<dbReference type="Gene3D" id="3.10.310.10">
    <property type="entry name" value="Diaminopimelate Epimerase, Chain A, domain 1"/>
    <property type="match status" value="2"/>
</dbReference>
<dbReference type="EMBL" id="MLCO01000021">
    <property type="protein sequence ID" value="ONG58135.1"/>
    <property type="molecule type" value="Genomic_DNA"/>
</dbReference>
<dbReference type="Pfam" id="PF04303">
    <property type="entry name" value="PrpF"/>
    <property type="match status" value="1"/>
</dbReference>
<gene>
    <name evidence="3" type="ORF">BKE38_03335</name>
</gene>
<proteinExistence type="inferred from homology"/>
<organism evidence="3 4">
    <name type="scientific">Teichococcus deserti</name>
    <dbReference type="NCBI Taxonomy" id="1817963"/>
    <lineage>
        <taxon>Bacteria</taxon>
        <taxon>Pseudomonadati</taxon>
        <taxon>Pseudomonadota</taxon>
        <taxon>Alphaproteobacteria</taxon>
        <taxon>Acetobacterales</taxon>
        <taxon>Roseomonadaceae</taxon>
        <taxon>Roseomonas</taxon>
    </lineage>
</organism>
<dbReference type="PANTHER" id="PTHR43709:SF2">
    <property type="entry name" value="DUF453 DOMAIN PROTEIN (AFU_ORTHOLOGUE AFUA_6G00360)"/>
    <property type="match status" value="1"/>
</dbReference>
<name>A0A1V2H819_9PROT</name>
<dbReference type="OrthoDB" id="9779763at2"/>
<evidence type="ECO:0000313" key="4">
    <source>
        <dbReference type="Proteomes" id="UP000188879"/>
    </source>
</evidence>
<dbReference type="GO" id="GO:0016853">
    <property type="term" value="F:isomerase activity"/>
    <property type="evidence" value="ECO:0007669"/>
    <property type="project" value="UniProtKB-KW"/>
</dbReference>
<evidence type="ECO:0000256" key="1">
    <source>
        <dbReference type="ARBA" id="ARBA00007673"/>
    </source>
</evidence>
<evidence type="ECO:0000313" key="3">
    <source>
        <dbReference type="EMBL" id="ONG58135.1"/>
    </source>
</evidence>
<dbReference type="RefSeq" id="WP_076955962.1">
    <property type="nucleotide sequence ID" value="NZ_MLCO01000021.1"/>
</dbReference>
<reference evidence="3 4" key="1">
    <citation type="submission" date="2016-10" db="EMBL/GenBank/DDBJ databases">
        <title>Draft Genome sequence of Roseomonas sp. strain M3.</title>
        <authorList>
            <person name="Subhash Y."/>
            <person name="Lee S."/>
        </authorList>
    </citation>
    <scope>NUCLEOTIDE SEQUENCE [LARGE SCALE GENOMIC DNA]</scope>
    <source>
        <strain evidence="3 4">M3</strain>
    </source>
</reference>
<protein>
    <submittedName>
        <fullName evidence="3">PrpF family protein</fullName>
    </submittedName>
</protein>
<keyword evidence="4" id="KW-1185">Reference proteome</keyword>
<dbReference type="InterPro" id="IPR007400">
    <property type="entry name" value="PrpF-like"/>
</dbReference>
<accession>A0A1V2H819</accession>
<dbReference type="SUPFAM" id="SSF54506">
    <property type="entry name" value="Diaminopimelate epimerase-like"/>
    <property type="match status" value="2"/>
</dbReference>